<evidence type="ECO:0000256" key="5">
    <source>
        <dbReference type="ARBA" id="ARBA00023134"/>
    </source>
</evidence>
<dbReference type="SUPFAM" id="SSF52540">
    <property type="entry name" value="P-loop containing nucleoside triphosphate hydrolases"/>
    <property type="match status" value="1"/>
</dbReference>
<dbReference type="GO" id="GO:0005525">
    <property type="term" value="F:GTP binding"/>
    <property type="evidence" value="ECO:0007669"/>
    <property type="project" value="UniProtKB-KW"/>
</dbReference>
<evidence type="ECO:0000256" key="7">
    <source>
        <dbReference type="ARBA" id="ARBA00037868"/>
    </source>
</evidence>
<keyword evidence="3" id="KW-0547">Nucleotide-binding</keyword>
<evidence type="ECO:0000256" key="3">
    <source>
        <dbReference type="ARBA" id="ARBA00022741"/>
    </source>
</evidence>
<dbReference type="EMBL" id="VBQZ03000048">
    <property type="protein sequence ID" value="MXQ88675.1"/>
    <property type="molecule type" value="Genomic_DNA"/>
</dbReference>
<protein>
    <recommendedName>
        <fullName evidence="11">Rab-like protein 2A</fullName>
    </recommendedName>
</protein>
<accession>A0A6B0RFA6</accession>
<dbReference type="Pfam" id="PF00071">
    <property type="entry name" value="Ras"/>
    <property type="match status" value="1"/>
</dbReference>
<keyword evidence="6" id="KW-0636">Prenylation</keyword>
<evidence type="ECO:0000256" key="2">
    <source>
        <dbReference type="ARBA" id="ARBA00006270"/>
    </source>
</evidence>
<dbReference type="PROSITE" id="PS51419">
    <property type="entry name" value="RAB"/>
    <property type="match status" value="1"/>
</dbReference>
<dbReference type="GO" id="GO:0003924">
    <property type="term" value="F:GTPase activity"/>
    <property type="evidence" value="ECO:0007669"/>
    <property type="project" value="InterPro"/>
</dbReference>
<keyword evidence="10" id="KW-1185">Reference proteome</keyword>
<name>A0A6B0RFA6_9CETA</name>
<dbReference type="AlphaFoldDB" id="A0A6B0RFA6"/>
<dbReference type="InterPro" id="IPR027417">
    <property type="entry name" value="P-loop_NTPase"/>
</dbReference>
<evidence type="ECO:0000256" key="8">
    <source>
        <dbReference type="SAM" id="MobiDB-lite"/>
    </source>
</evidence>
<dbReference type="GO" id="GO:0012505">
    <property type="term" value="C:endomembrane system"/>
    <property type="evidence" value="ECO:0007669"/>
    <property type="project" value="UniProtKB-SubCell"/>
</dbReference>
<dbReference type="InterPro" id="IPR001806">
    <property type="entry name" value="Small_GTPase"/>
</dbReference>
<evidence type="ECO:0000313" key="9">
    <source>
        <dbReference type="EMBL" id="MXQ88675.1"/>
    </source>
</evidence>
<dbReference type="Proteomes" id="UP000322234">
    <property type="component" value="Unassembled WGS sequence"/>
</dbReference>
<evidence type="ECO:0000256" key="1">
    <source>
        <dbReference type="ARBA" id="ARBA00001946"/>
    </source>
</evidence>
<evidence type="ECO:0000256" key="4">
    <source>
        <dbReference type="ARBA" id="ARBA00022801"/>
    </source>
</evidence>
<comment type="cofactor">
    <cofactor evidence="1">
        <name>Mg(2+)</name>
        <dbReference type="ChEBI" id="CHEBI:18420"/>
    </cofactor>
</comment>
<evidence type="ECO:0000256" key="6">
    <source>
        <dbReference type="ARBA" id="ARBA00023289"/>
    </source>
</evidence>
<proteinExistence type="inferred from homology"/>
<feature type="region of interest" description="Disordered" evidence="8">
    <location>
        <begin position="161"/>
        <end position="182"/>
    </location>
</feature>
<organism evidence="9 10">
    <name type="scientific">Bos mutus</name>
    <name type="common">wild yak</name>
    <dbReference type="NCBI Taxonomy" id="72004"/>
    <lineage>
        <taxon>Eukaryota</taxon>
        <taxon>Metazoa</taxon>
        <taxon>Chordata</taxon>
        <taxon>Craniata</taxon>
        <taxon>Vertebrata</taxon>
        <taxon>Euteleostomi</taxon>
        <taxon>Mammalia</taxon>
        <taxon>Eutheria</taxon>
        <taxon>Laurasiatheria</taxon>
        <taxon>Artiodactyla</taxon>
        <taxon>Ruminantia</taxon>
        <taxon>Pecora</taxon>
        <taxon>Bovidae</taxon>
        <taxon>Bovinae</taxon>
        <taxon>Bos</taxon>
    </lineage>
</organism>
<evidence type="ECO:0000313" key="10">
    <source>
        <dbReference type="Proteomes" id="UP000322234"/>
    </source>
</evidence>
<sequence length="182" mass="20930">MPPHLLLQFSQQKTGKREMPEGRQHWGQVQTHGEISQDGFQSQQLSTYTLTLYEHTATVDGKSVLVDFWDTAGQEQFQSMHASCYHKAHACIMVFDVQRKITYKNLNTWKFSLPLYFVSAANGTNVVKLFNDTIRLAVSYKQCSQDFMDKVLQELANIDLEQKEEDMPDKEQHGRIQSPSPS</sequence>
<keyword evidence="6" id="KW-0449">Lipoprotein</keyword>
<reference evidence="9" key="1">
    <citation type="submission" date="2019-10" db="EMBL/GenBank/DDBJ databases">
        <title>The sequence and de novo assembly of the wild yak genome.</title>
        <authorList>
            <person name="Liu Y."/>
        </authorList>
    </citation>
    <scope>NUCLEOTIDE SEQUENCE [LARGE SCALE GENOMIC DNA]</scope>
    <source>
        <strain evidence="9">WY2019</strain>
    </source>
</reference>
<gene>
    <name evidence="9" type="ORF">E5288_WYG003364</name>
</gene>
<comment type="similarity">
    <text evidence="2">Belongs to the small GTPase superfamily. Rab family.</text>
</comment>
<comment type="subcellular location">
    <subcellularLocation>
        <location evidence="7">Endomembrane system</location>
        <topology evidence="7">Lipid-anchor</topology>
    </subcellularLocation>
</comment>
<comment type="caution">
    <text evidence="9">The sequence shown here is derived from an EMBL/GenBank/DDBJ whole genome shotgun (WGS) entry which is preliminary data.</text>
</comment>
<evidence type="ECO:0008006" key="11">
    <source>
        <dbReference type="Google" id="ProtNLM"/>
    </source>
</evidence>
<keyword evidence="5" id="KW-0342">GTP-binding</keyword>
<dbReference type="Gene3D" id="3.40.50.300">
    <property type="entry name" value="P-loop containing nucleotide triphosphate hydrolases"/>
    <property type="match status" value="1"/>
</dbReference>
<keyword evidence="4" id="KW-0378">Hydrolase</keyword>
<dbReference type="SMART" id="SM00175">
    <property type="entry name" value="RAB"/>
    <property type="match status" value="1"/>
</dbReference>
<dbReference type="PANTHER" id="PTHR47978">
    <property type="match status" value="1"/>
</dbReference>